<dbReference type="OrthoDB" id="3268553at2759"/>
<dbReference type="Proteomes" id="UP000184267">
    <property type="component" value="Unassembled WGS sequence"/>
</dbReference>
<dbReference type="STRING" id="154538.A0A1M2VP14"/>
<sequence length="526" mass="58934">MAIRLIVGIPHRVVVRRPRRKITGLACLEQPINNTGRITVMKMQDTLKLSFKAERPLSPREQHLRSYQVSTLNAQHNSGQLPLSHNRHRIQEAVTTPARDDSEQRGYSSQPTLRNPNYDQYDATNMFDYSSQPRARVHALAYQGEITQRSQPAPDANDFFDEGDDNHTTYDNDSRGRHSPPPAMSCADEEGSWSPPQGNFSNFAAGAFDAAGRIPCGGTPSDLSYDGEEPMIRQGPPQHRRGAGSPASEHQSSSPARNYDEGDEDEDEDNPEPPHSNFPKAKRNAAYGPGNNCAKQGDYDPEAKQTMTLAVVYFKGMIMAENAYPDKLTEKVWATTAWYKAAEKLSVELAPNAEVLQLIAQYSWNLRGEIKIAARGLVQGTYGFKPLVDAASQDHNRHLSATLTRNRTFTYDIIDNVSDNHEGLYEASVIQMVINRVFYKNISDDGILLDQVYHPFPMRGLALVLTAIQCAIDEWNTGCHHNVTFSENDYASAYKKHLRELKAFELLSGEDKIVYEIRAKLSKHGR</sequence>
<dbReference type="InterPro" id="IPR045341">
    <property type="entry name" value="DUF6532"/>
</dbReference>
<feature type="domain" description="DUF6532" evidence="2">
    <location>
        <begin position="310"/>
        <end position="504"/>
    </location>
</feature>
<evidence type="ECO:0000313" key="4">
    <source>
        <dbReference type="Proteomes" id="UP000184267"/>
    </source>
</evidence>
<dbReference type="EMBL" id="MNAD01000956">
    <property type="protein sequence ID" value="OJT09296.1"/>
    <property type="molecule type" value="Genomic_DNA"/>
</dbReference>
<feature type="region of interest" description="Disordered" evidence="1">
    <location>
        <begin position="94"/>
        <end position="121"/>
    </location>
</feature>
<dbReference type="Pfam" id="PF20149">
    <property type="entry name" value="DUF6532"/>
    <property type="match status" value="1"/>
</dbReference>
<feature type="region of interest" description="Disordered" evidence="1">
    <location>
        <begin position="146"/>
        <end position="200"/>
    </location>
</feature>
<comment type="caution">
    <text evidence="3">The sequence shown here is derived from an EMBL/GenBank/DDBJ whole genome shotgun (WGS) entry which is preliminary data.</text>
</comment>
<feature type="compositionally biased region" description="Acidic residues" evidence="1">
    <location>
        <begin position="261"/>
        <end position="271"/>
    </location>
</feature>
<dbReference type="OMA" id="ANDYQAD"/>
<evidence type="ECO:0000256" key="1">
    <source>
        <dbReference type="SAM" id="MobiDB-lite"/>
    </source>
</evidence>
<feature type="compositionally biased region" description="Polar residues" evidence="1">
    <location>
        <begin position="105"/>
        <end position="118"/>
    </location>
</feature>
<keyword evidence="4" id="KW-1185">Reference proteome</keyword>
<evidence type="ECO:0000313" key="3">
    <source>
        <dbReference type="EMBL" id="OJT09296.1"/>
    </source>
</evidence>
<gene>
    <name evidence="3" type="ORF">TRAPUB_14253</name>
</gene>
<reference evidence="3 4" key="1">
    <citation type="submission" date="2016-10" db="EMBL/GenBank/DDBJ databases">
        <title>Genome sequence of the basidiomycete white-rot fungus Trametes pubescens.</title>
        <authorList>
            <person name="Makela M.R."/>
            <person name="Granchi Z."/>
            <person name="Peng M."/>
            <person name="De Vries R.P."/>
            <person name="Grigoriev I."/>
            <person name="Riley R."/>
            <person name="Hilden K."/>
        </authorList>
    </citation>
    <scope>NUCLEOTIDE SEQUENCE [LARGE SCALE GENOMIC DNA]</scope>
    <source>
        <strain evidence="3 4">FBCC735</strain>
    </source>
</reference>
<dbReference type="AlphaFoldDB" id="A0A1M2VP14"/>
<proteinExistence type="predicted"/>
<evidence type="ECO:0000259" key="2">
    <source>
        <dbReference type="Pfam" id="PF20149"/>
    </source>
</evidence>
<feature type="compositionally biased region" description="Basic and acidic residues" evidence="1">
    <location>
        <begin position="165"/>
        <end position="176"/>
    </location>
</feature>
<organism evidence="3 4">
    <name type="scientific">Trametes pubescens</name>
    <name type="common">White-rot fungus</name>
    <dbReference type="NCBI Taxonomy" id="154538"/>
    <lineage>
        <taxon>Eukaryota</taxon>
        <taxon>Fungi</taxon>
        <taxon>Dikarya</taxon>
        <taxon>Basidiomycota</taxon>
        <taxon>Agaricomycotina</taxon>
        <taxon>Agaricomycetes</taxon>
        <taxon>Polyporales</taxon>
        <taxon>Polyporaceae</taxon>
        <taxon>Trametes</taxon>
    </lineage>
</organism>
<protein>
    <recommendedName>
        <fullName evidence="2">DUF6532 domain-containing protein</fullName>
    </recommendedName>
</protein>
<accession>A0A1M2VP14</accession>
<feature type="region of interest" description="Disordered" evidence="1">
    <location>
        <begin position="218"/>
        <end position="299"/>
    </location>
</feature>
<name>A0A1M2VP14_TRAPU</name>